<feature type="transmembrane region" description="Helical" evidence="9">
    <location>
        <begin position="822"/>
        <end position="848"/>
    </location>
</feature>
<evidence type="ECO:0000256" key="7">
    <source>
        <dbReference type="ARBA" id="ARBA00023136"/>
    </source>
</evidence>
<dbReference type="Gene3D" id="1.20.1560.10">
    <property type="entry name" value="ABC transporter type 1, transmembrane domain"/>
    <property type="match status" value="1"/>
</dbReference>
<keyword evidence="13" id="KW-1185">Reference proteome</keyword>
<evidence type="ECO:0000313" key="12">
    <source>
        <dbReference type="EMBL" id="OQE37768.1"/>
    </source>
</evidence>
<proteinExistence type="inferred from homology"/>
<dbReference type="PANTHER" id="PTHR43394">
    <property type="entry name" value="ATP-DEPENDENT PERMEASE MDL1, MITOCHONDRIAL"/>
    <property type="match status" value="1"/>
</dbReference>
<dbReference type="PROSITE" id="PS50893">
    <property type="entry name" value="ABC_TRANSPORTER_2"/>
    <property type="match status" value="2"/>
</dbReference>
<dbReference type="InterPro" id="IPR036640">
    <property type="entry name" value="ABC1_TM_sf"/>
</dbReference>
<feature type="transmembrane region" description="Helical" evidence="9">
    <location>
        <begin position="283"/>
        <end position="304"/>
    </location>
</feature>
<feature type="transmembrane region" description="Helical" evidence="9">
    <location>
        <begin position="104"/>
        <end position="129"/>
    </location>
</feature>
<evidence type="ECO:0000259" key="11">
    <source>
        <dbReference type="PROSITE" id="PS50929"/>
    </source>
</evidence>
<dbReference type="CDD" id="cd03249">
    <property type="entry name" value="ABC_MTABC3_MDL1_MDL2"/>
    <property type="match status" value="1"/>
</dbReference>
<keyword evidence="7 9" id="KW-0472">Membrane</keyword>
<evidence type="ECO:0000313" key="13">
    <source>
        <dbReference type="Proteomes" id="UP000191500"/>
    </source>
</evidence>
<dbReference type="CDD" id="cd18578">
    <property type="entry name" value="ABC_6TM_Pgp_ABCB1_D2_like"/>
    <property type="match status" value="1"/>
</dbReference>
<dbReference type="InterPro" id="IPR027417">
    <property type="entry name" value="P-loop_NTPase"/>
</dbReference>
<sequence>MLDQSAGPPSPVRSSLQLTEHEREILKRQIHTPEDPQMSRLELLYSCATTYELLVLVISSIAAIIGGALQPISFLLLGGLAQAFKEFFLGTSSGSHLSSLVAKFALYYVYIAIGQFVAVYVSTAGFMIGGENITQRLRERYLAAILRQNIAFFDVLGAGEITARITADMNLIQDSLTGKLSLTLYSCANFGAAFIISFVKSWRMALILISAIIVETGSMSICSSFMVKYTHMSLSAYADGSTAAEEAISSIRHVTAFGIQDKLADRYQKFLTKAEAYGLRSRIALAAMMAIMNGVIFWTYGLTFWQGSRYLVVGDIELGALITILLAVLTGAFTFGNIAPNFQAFATGIAATGKILAIVSRKSPLDHSSSLGSKLQTVSGTIEIKDIRHAYPSRPEVLTLDGISLLFPAGKTTAIVGASGSGKSTLAGLIERFYEPVSGEILLDGHDITSLNLQWLRQQIAIVTQQPTLFATTVFENIRFGLIGTEHENSPNSVIENLVFDAAKKANCFGFISALPDGFHTSVGERGSLLSGGQKQRIAIARAIISNPKVLLLDEATSALDAQAERLVQAALDVAAKGRTTVTISHRLSTITAAENIVVMSHGRVVEQGTHNDLLRKRSMYYELVEKQRMSTERNIFISEARSTPDPDDLPDLKDEDDVSKHTYEIGQREGSEDHGRDFEQEPSRKYSLWVLIRFIANFNKEETLTMIWGLFFSIITGAGNPTQAVFYGKTIAAMSLSPDMYGKLRHDVNFWSLMYLMLGGTAFLGWGASGLCFAYCSERLIHRARDSSFRAILHQDIFMFDKVGFSAGSLTSSLSTDATNLAGMSGVTLGSIFIVSTTLIAGVAVSIAIGWKLGLVCTATIPIVLTCGLVRLKILGEMARQSKAAYTASATYACEASSAIKTVASLNLERHVQAQYHNILEAQRRKSLVSTLKSSVFYAGSQSANFLCIALAFWYGGRLIIHEGYSMVQFFIAYAAVIVGSFSAGAIFSFAPDMSKSRQAAQDIKTLLDRPVNIDAREKTGEVLTRLDGGLEMRNIYFRYPNRPERPIVKNLSLSVQPGQYIGLVGASGCGKSTIIALLERFFDPEAGQIFVDGKDISKLNVKSYRSHLALVSQEPTLYQGTIRENITLGTNDEDVSEEKITKVCKDANIYDFIQSLPDGISTVIGARGGMLSGGQQQRIAIARALLRDPRILLLDEATSALDSDSEKVVQDALNAAARGRTTVAVAHRISTIQKADCIYGKKQISK</sequence>
<feature type="domain" description="ABC transmembrane type-1" evidence="11">
    <location>
        <begin position="708"/>
        <end position="997"/>
    </location>
</feature>
<keyword evidence="5" id="KW-0067">ATP-binding</keyword>
<dbReference type="GO" id="GO:0005743">
    <property type="term" value="C:mitochondrial inner membrane"/>
    <property type="evidence" value="ECO:0007669"/>
    <property type="project" value="TreeGrafter"/>
</dbReference>
<dbReference type="Gene3D" id="3.40.50.300">
    <property type="entry name" value="P-loop containing nucleotide triphosphate hydrolases"/>
    <property type="match status" value="2"/>
</dbReference>
<organism evidence="12 13">
    <name type="scientific">Penicillium coprophilum</name>
    <dbReference type="NCBI Taxonomy" id="36646"/>
    <lineage>
        <taxon>Eukaryota</taxon>
        <taxon>Fungi</taxon>
        <taxon>Dikarya</taxon>
        <taxon>Ascomycota</taxon>
        <taxon>Pezizomycotina</taxon>
        <taxon>Eurotiomycetes</taxon>
        <taxon>Eurotiomycetidae</taxon>
        <taxon>Eurotiales</taxon>
        <taxon>Aspergillaceae</taxon>
        <taxon>Penicillium</taxon>
    </lineage>
</organism>
<dbReference type="GO" id="GO:0005886">
    <property type="term" value="C:plasma membrane"/>
    <property type="evidence" value="ECO:0007669"/>
    <property type="project" value="UniProtKB-SubCell"/>
</dbReference>
<keyword evidence="4" id="KW-0547">Nucleotide-binding</keyword>
<dbReference type="Pfam" id="PF00005">
    <property type="entry name" value="ABC_tran"/>
    <property type="match status" value="2"/>
</dbReference>
<evidence type="ECO:0000256" key="1">
    <source>
        <dbReference type="ARBA" id="ARBA00004651"/>
    </source>
</evidence>
<feature type="transmembrane region" description="Helical" evidence="9">
    <location>
        <begin position="182"/>
        <end position="199"/>
    </location>
</feature>
<dbReference type="PROSITE" id="PS00211">
    <property type="entry name" value="ABC_TRANSPORTER_1"/>
    <property type="match status" value="2"/>
</dbReference>
<dbReference type="PANTHER" id="PTHR43394:SF27">
    <property type="entry name" value="ATP-DEPENDENT TRANSLOCASE ABCB1-LIKE"/>
    <property type="match status" value="1"/>
</dbReference>
<evidence type="ECO:0000256" key="9">
    <source>
        <dbReference type="SAM" id="Phobius"/>
    </source>
</evidence>
<dbReference type="InterPro" id="IPR011527">
    <property type="entry name" value="ABC1_TM_dom"/>
</dbReference>
<feature type="transmembrane region" description="Helical" evidence="9">
    <location>
        <begin position="749"/>
        <end position="777"/>
    </location>
</feature>
<dbReference type="FunFam" id="3.40.50.300:FF:000251">
    <property type="entry name" value="ABC transporter B family member 19"/>
    <property type="match status" value="1"/>
</dbReference>
<dbReference type="SUPFAM" id="SSF90123">
    <property type="entry name" value="ABC transporter transmembrane region"/>
    <property type="match status" value="2"/>
</dbReference>
<dbReference type="GO" id="GO:0016887">
    <property type="term" value="F:ATP hydrolysis activity"/>
    <property type="evidence" value="ECO:0007669"/>
    <property type="project" value="InterPro"/>
</dbReference>
<dbReference type="GO" id="GO:0005524">
    <property type="term" value="F:ATP binding"/>
    <property type="evidence" value="ECO:0007669"/>
    <property type="project" value="UniProtKB-KW"/>
</dbReference>
<feature type="transmembrane region" description="Helical" evidence="9">
    <location>
        <begin position="936"/>
        <end position="956"/>
    </location>
</feature>
<feature type="transmembrane region" description="Helical" evidence="9">
    <location>
        <begin position="708"/>
        <end position="729"/>
    </location>
</feature>
<feature type="compositionally biased region" description="Acidic residues" evidence="8">
    <location>
        <begin position="646"/>
        <end position="658"/>
    </location>
</feature>
<dbReference type="InterPro" id="IPR003593">
    <property type="entry name" value="AAA+_ATPase"/>
</dbReference>
<feature type="compositionally biased region" description="Basic and acidic residues" evidence="8">
    <location>
        <begin position="659"/>
        <end position="679"/>
    </location>
</feature>
<dbReference type="PROSITE" id="PS50929">
    <property type="entry name" value="ABC_TM1F"/>
    <property type="match status" value="2"/>
</dbReference>
<dbReference type="GO" id="GO:0090374">
    <property type="term" value="P:oligopeptide export from mitochondrion"/>
    <property type="evidence" value="ECO:0007669"/>
    <property type="project" value="TreeGrafter"/>
</dbReference>
<name>A0A1V6UH56_9EURO</name>
<keyword evidence="3 9" id="KW-0812">Transmembrane</keyword>
<dbReference type="EMBL" id="MDDG01000009">
    <property type="protein sequence ID" value="OQE37768.1"/>
    <property type="molecule type" value="Genomic_DNA"/>
</dbReference>
<evidence type="ECO:0000256" key="2">
    <source>
        <dbReference type="ARBA" id="ARBA00007577"/>
    </source>
</evidence>
<feature type="domain" description="ABC transporter" evidence="10">
    <location>
        <begin position="1032"/>
        <end position="1246"/>
    </location>
</feature>
<feature type="transmembrane region" description="Helical" evidence="9">
    <location>
        <begin position="316"/>
        <end position="336"/>
    </location>
</feature>
<feature type="region of interest" description="Disordered" evidence="8">
    <location>
        <begin position="637"/>
        <end position="679"/>
    </location>
</feature>
<comment type="similarity">
    <text evidence="2">Belongs to the ABC transporter superfamily. ABCB family. Multidrug resistance exporter (TC 3.A.1.201) subfamily.</text>
</comment>
<evidence type="ECO:0000256" key="4">
    <source>
        <dbReference type="ARBA" id="ARBA00022741"/>
    </source>
</evidence>
<feature type="transmembrane region" description="Helical" evidence="9">
    <location>
        <begin position="854"/>
        <end position="873"/>
    </location>
</feature>
<dbReference type="GO" id="GO:0015421">
    <property type="term" value="F:ABC-type oligopeptide transporter activity"/>
    <property type="evidence" value="ECO:0007669"/>
    <property type="project" value="TreeGrafter"/>
</dbReference>
<dbReference type="Pfam" id="PF00664">
    <property type="entry name" value="ABC_membrane"/>
    <property type="match status" value="2"/>
</dbReference>
<feature type="transmembrane region" description="Helical" evidence="9">
    <location>
        <begin position="206"/>
        <end position="227"/>
    </location>
</feature>
<comment type="subcellular location">
    <subcellularLocation>
        <location evidence="1">Cell membrane</location>
        <topology evidence="1">Multi-pass membrane protein</topology>
    </subcellularLocation>
</comment>
<feature type="transmembrane region" description="Helical" evidence="9">
    <location>
        <begin position="968"/>
        <end position="992"/>
    </location>
</feature>
<accession>A0A1V6UH56</accession>
<feature type="domain" description="ABC transporter" evidence="10">
    <location>
        <begin position="382"/>
        <end position="627"/>
    </location>
</feature>
<reference evidence="13" key="1">
    <citation type="journal article" date="2017" name="Nat. Microbiol.">
        <title>Global analysis of biosynthetic gene clusters reveals vast potential of secondary metabolite production in Penicillium species.</title>
        <authorList>
            <person name="Nielsen J.C."/>
            <person name="Grijseels S."/>
            <person name="Prigent S."/>
            <person name="Ji B."/>
            <person name="Dainat J."/>
            <person name="Nielsen K.F."/>
            <person name="Frisvad J.C."/>
            <person name="Workman M."/>
            <person name="Nielsen J."/>
        </authorList>
    </citation>
    <scope>NUCLEOTIDE SEQUENCE [LARGE SCALE GENOMIC DNA]</scope>
    <source>
        <strain evidence="13">IBT 31321</strain>
    </source>
</reference>
<dbReference type="Proteomes" id="UP000191500">
    <property type="component" value="Unassembled WGS sequence"/>
</dbReference>
<evidence type="ECO:0008006" key="14">
    <source>
        <dbReference type="Google" id="ProtNLM"/>
    </source>
</evidence>
<protein>
    <recommendedName>
        <fullName evidence="14">Leptomycin B resistance protein pmd1</fullName>
    </recommendedName>
</protein>
<dbReference type="AlphaFoldDB" id="A0A1V6UH56"/>
<evidence type="ECO:0000256" key="6">
    <source>
        <dbReference type="ARBA" id="ARBA00022989"/>
    </source>
</evidence>
<comment type="caution">
    <text evidence="12">The sequence shown here is derived from an EMBL/GenBank/DDBJ whole genome shotgun (WGS) entry which is preliminary data.</text>
</comment>
<feature type="transmembrane region" description="Helical" evidence="9">
    <location>
        <begin position="53"/>
        <end position="84"/>
    </location>
</feature>
<dbReference type="InterPro" id="IPR003439">
    <property type="entry name" value="ABC_transporter-like_ATP-bd"/>
</dbReference>
<dbReference type="InterPro" id="IPR017871">
    <property type="entry name" value="ABC_transporter-like_CS"/>
</dbReference>
<keyword evidence="6 9" id="KW-1133">Transmembrane helix</keyword>
<dbReference type="CDD" id="cd18577">
    <property type="entry name" value="ABC_6TM_Pgp_ABCB1_D1_like"/>
    <property type="match status" value="1"/>
</dbReference>
<evidence type="ECO:0000256" key="5">
    <source>
        <dbReference type="ARBA" id="ARBA00022840"/>
    </source>
</evidence>
<evidence type="ECO:0000256" key="3">
    <source>
        <dbReference type="ARBA" id="ARBA00022692"/>
    </source>
</evidence>
<evidence type="ECO:0000256" key="8">
    <source>
        <dbReference type="SAM" id="MobiDB-lite"/>
    </source>
</evidence>
<dbReference type="SUPFAM" id="SSF52540">
    <property type="entry name" value="P-loop containing nucleoside triphosphate hydrolases"/>
    <property type="match status" value="2"/>
</dbReference>
<gene>
    <name evidence="12" type="ORF">PENCOP_c009G01334</name>
</gene>
<dbReference type="FunFam" id="3.40.50.300:FF:000913">
    <property type="entry name" value="ABC multidrug transporter SitT"/>
    <property type="match status" value="1"/>
</dbReference>
<dbReference type="SMART" id="SM00382">
    <property type="entry name" value="AAA"/>
    <property type="match status" value="2"/>
</dbReference>
<dbReference type="InterPro" id="IPR039421">
    <property type="entry name" value="Type_1_exporter"/>
</dbReference>
<evidence type="ECO:0000259" key="10">
    <source>
        <dbReference type="PROSITE" id="PS50893"/>
    </source>
</evidence>
<feature type="domain" description="ABC transmembrane type-1" evidence="11">
    <location>
        <begin position="57"/>
        <end position="347"/>
    </location>
</feature>
<dbReference type="STRING" id="36646.A0A1V6UH56"/>